<comment type="caution">
    <text evidence="3">The sequence shown here is derived from an EMBL/GenBank/DDBJ whole genome shotgun (WGS) entry which is preliminary data.</text>
</comment>
<protein>
    <recommendedName>
        <fullName evidence="5">AAA family ATPase</fullName>
    </recommendedName>
</protein>
<dbReference type="PANTHER" id="PTHR43566:SF1">
    <property type="entry name" value="AAA+ ATPASE DOMAIN-CONTAINING PROTEIN"/>
    <property type="match status" value="1"/>
</dbReference>
<feature type="domain" description="AAA" evidence="1">
    <location>
        <begin position="2"/>
        <end position="116"/>
    </location>
</feature>
<feature type="domain" description="DUF4143" evidence="2">
    <location>
        <begin position="176"/>
        <end position="323"/>
    </location>
</feature>
<dbReference type="SUPFAM" id="SSF52540">
    <property type="entry name" value="P-loop containing nucleoside triphosphate hydrolases"/>
    <property type="match status" value="1"/>
</dbReference>
<evidence type="ECO:0000313" key="4">
    <source>
        <dbReference type="Proteomes" id="UP000176604"/>
    </source>
</evidence>
<dbReference type="PANTHER" id="PTHR43566">
    <property type="entry name" value="CONSERVED PROTEIN"/>
    <property type="match status" value="1"/>
</dbReference>
<dbReference type="STRING" id="1802397.A3J43_02105"/>
<evidence type="ECO:0000313" key="3">
    <source>
        <dbReference type="EMBL" id="OGL79418.1"/>
    </source>
</evidence>
<dbReference type="Proteomes" id="UP000176604">
    <property type="component" value="Unassembled WGS sequence"/>
</dbReference>
<accession>A0A1F7UNY8</accession>
<dbReference type="InterPro" id="IPR041682">
    <property type="entry name" value="AAA_14"/>
</dbReference>
<dbReference type="InterPro" id="IPR025420">
    <property type="entry name" value="DUF4143"/>
</dbReference>
<dbReference type="Pfam" id="PF13173">
    <property type="entry name" value="AAA_14"/>
    <property type="match status" value="1"/>
</dbReference>
<evidence type="ECO:0000259" key="1">
    <source>
        <dbReference type="Pfam" id="PF13173"/>
    </source>
</evidence>
<sequence length="375" mass="43918">MVFVGGPRQVGKTTLAKMIAAQNFSHPLYLNWDVQKHKKSMLSGAFPDKTDLVILDELHKYYRWKNYIKGIFDTQRERLKILVTGSARLDVYRRGGDSLFGRYHHYRLHPFSVGELTGNRLHAQPGEKLVFPHPADARTHFESLLRFSGFPEPLFKQNEKALRRWHAAYVERLVRDEIRDLETVRDLSALFILVDLIPPRVGSRLSLNSLREDLEVAHKTVSSWVDILELFYYLFRIQPYHERMVRSLRKEPKVYLWDWSRVEDPAARLENIIASHLLKFTHLLHDAEGYRAELFYLRDTQAREVDFLVTVNRKPWFAVEVKHSDEEPSKHLAYFGDRLKIPFLYQVVAAAGVDFWDARKNISVMSADRFLSGLV</sequence>
<name>A0A1F7UNY8_9BACT</name>
<dbReference type="AlphaFoldDB" id="A0A1F7UNY8"/>
<dbReference type="EMBL" id="MGEF01000009">
    <property type="protein sequence ID" value="OGL79418.1"/>
    <property type="molecule type" value="Genomic_DNA"/>
</dbReference>
<gene>
    <name evidence="3" type="ORF">A3J43_02105</name>
</gene>
<evidence type="ECO:0000259" key="2">
    <source>
        <dbReference type="Pfam" id="PF13635"/>
    </source>
</evidence>
<dbReference type="InterPro" id="IPR027417">
    <property type="entry name" value="P-loop_NTPase"/>
</dbReference>
<proteinExistence type="predicted"/>
<organism evidence="3 4">
    <name type="scientific">Candidatus Uhrbacteria bacterium RIFCSPHIGHO2_12_FULL_54_23</name>
    <dbReference type="NCBI Taxonomy" id="1802397"/>
    <lineage>
        <taxon>Bacteria</taxon>
        <taxon>Candidatus Uhriibacteriota</taxon>
    </lineage>
</organism>
<evidence type="ECO:0008006" key="5">
    <source>
        <dbReference type="Google" id="ProtNLM"/>
    </source>
</evidence>
<dbReference type="Pfam" id="PF13635">
    <property type="entry name" value="DUF4143"/>
    <property type="match status" value="1"/>
</dbReference>
<reference evidence="3 4" key="1">
    <citation type="journal article" date="2016" name="Nat. Commun.">
        <title>Thousands of microbial genomes shed light on interconnected biogeochemical processes in an aquifer system.</title>
        <authorList>
            <person name="Anantharaman K."/>
            <person name="Brown C.T."/>
            <person name="Hug L.A."/>
            <person name="Sharon I."/>
            <person name="Castelle C.J."/>
            <person name="Probst A.J."/>
            <person name="Thomas B.C."/>
            <person name="Singh A."/>
            <person name="Wilkins M.J."/>
            <person name="Karaoz U."/>
            <person name="Brodie E.L."/>
            <person name="Williams K.H."/>
            <person name="Hubbard S.S."/>
            <person name="Banfield J.F."/>
        </authorList>
    </citation>
    <scope>NUCLEOTIDE SEQUENCE [LARGE SCALE GENOMIC DNA]</scope>
</reference>